<dbReference type="PANTHER" id="PTHR47326:SF1">
    <property type="entry name" value="HTH PSQ-TYPE DOMAIN-CONTAINING PROTEIN"/>
    <property type="match status" value="1"/>
</dbReference>
<dbReference type="Proteomes" id="UP001159363">
    <property type="component" value="Chromosome 7"/>
</dbReference>
<organism evidence="1 2">
    <name type="scientific">Dryococelus australis</name>
    <dbReference type="NCBI Taxonomy" id="614101"/>
    <lineage>
        <taxon>Eukaryota</taxon>
        <taxon>Metazoa</taxon>
        <taxon>Ecdysozoa</taxon>
        <taxon>Arthropoda</taxon>
        <taxon>Hexapoda</taxon>
        <taxon>Insecta</taxon>
        <taxon>Pterygota</taxon>
        <taxon>Neoptera</taxon>
        <taxon>Polyneoptera</taxon>
        <taxon>Phasmatodea</taxon>
        <taxon>Verophasmatodea</taxon>
        <taxon>Anareolatae</taxon>
        <taxon>Phasmatidae</taxon>
        <taxon>Eurycanthinae</taxon>
        <taxon>Dryococelus</taxon>
    </lineage>
</organism>
<dbReference type="InterPro" id="IPR036397">
    <property type="entry name" value="RNaseH_sf"/>
</dbReference>
<protein>
    <submittedName>
        <fullName evidence="1">Uncharacterized protein</fullName>
    </submittedName>
</protein>
<gene>
    <name evidence="1" type="ORF">PR048_021480</name>
</gene>
<name>A0ABQ9GYH9_9NEOP</name>
<reference evidence="1 2" key="1">
    <citation type="submission" date="2023-02" db="EMBL/GenBank/DDBJ databases">
        <title>LHISI_Scaffold_Assembly.</title>
        <authorList>
            <person name="Stuart O.P."/>
            <person name="Cleave R."/>
            <person name="Magrath M.J.L."/>
            <person name="Mikheyev A.S."/>
        </authorList>
    </citation>
    <scope>NUCLEOTIDE SEQUENCE [LARGE SCALE GENOMIC DNA]</scope>
    <source>
        <strain evidence="1">Daus_M_001</strain>
        <tissue evidence="1">Leg muscle</tissue>
    </source>
</reference>
<feature type="non-terminal residue" evidence="1">
    <location>
        <position position="483"/>
    </location>
</feature>
<proteinExistence type="predicted"/>
<evidence type="ECO:0000313" key="2">
    <source>
        <dbReference type="Proteomes" id="UP001159363"/>
    </source>
</evidence>
<dbReference type="PANTHER" id="PTHR47326">
    <property type="entry name" value="TRANSPOSABLE ELEMENT TC3 TRANSPOSASE-LIKE PROTEIN"/>
    <property type="match status" value="1"/>
</dbReference>
<dbReference type="EMBL" id="JARBHB010000008">
    <property type="protein sequence ID" value="KAJ8877028.1"/>
    <property type="molecule type" value="Genomic_DNA"/>
</dbReference>
<keyword evidence="2" id="KW-1185">Reference proteome</keyword>
<accession>A0ABQ9GYH9</accession>
<comment type="caution">
    <text evidence="1">The sequence shown here is derived from an EMBL/GenBank/DDBJ whole genome shotgun (WGS) entry which is preliminary data.</text>
</comment>
<evidence type="ECO:0000313" key="1">
    <source>
        <dbReference type="EMBL" id="KAJ8877028.1"/>
    </source>
</evidence>
<dbReference type="Gene3D" id="3.30.420.10">
    <property type="entry name" value="Ribonuclease H-like superfamily/Ribonuclease H"/>
    <property type="match status" value="1"/>
</dbReference>
<sequence length="483" mass="52880">MCTATVIGKNNQVAVLAMVAHNSHPSTRGIARGSNQVKFCHRALQQKQQNLYFFGGMLFSDESTFTKHCKLMGHNMHYWSVENPHWFRQVKHQRQGHKLISPYFTEGSLNSEKYDNFLQDDLPTFLEDPKPQTRNANADRVQAASQCSTARRQLAPINDVQFRQDHWMLSDATMASIARTHCTCYSDDRQGNCSQNEYYFGCKLLPALSTESCVKCYFEHCNGTHKEVRDYIVTATAQCYAPCGTREGNCRYLIGLPQIWIHASIRLDMECQMQSCCISLDAASLKLGVACHPPGTNLLAVEVEVLTSALLTTAPDECCLLNDSQLVGYTPLLIVAGKLLTITRMYVGCQGLPHAHTLAFNSPVQLNWPLLSLSVASLVPMATTGCTAMACPCACYACGRSSDQGPTRPVGRVRSPTAVPIQVMTGQIILGVEACGTCQITAYSFYTVCRPSGVTGISCICGLAYMTAGGTTAPVALPHDAML</sequence>